<evidence type="ECO:0000256" key="1">
    <source>
        <dbReference type="ARBA" id="ARBA00022676"/>
    </source>
</evidence>
<evidence type="ECO:0008006" key="4">
    <source>
        <dbReference type="Google" id="ProtNLM"/>
    </source>
</evidence>
<dbReference type="GO" id="GO:0005975">
    <property type="term" value="P:carbohydrate metabolic process"/>
    <property type="evidence" value="ECO:0007669"/>
    <property type="project" value="InterPro"/>
</dbReference>
<dbReference type="Pfam" id="PF01531">
    <property type="entry name" value="Glyco_transf_11"/>
    <property type="match status" value="1"/>
</dbReference>
<dbReference type="AlphaFoldDB" id="A0A6C0KB02"/>
<proteinExistence type="predicted"/>
<evidence type="ECO:0000313" key="3">
    <source>
        <dbReference type="EMBL" id="QHU13468.1"/>
    </source>
</evidence>
<organism evidence="3">
    <name type="scientific">viral metagenome</name>
    <dbReference type="NCBI Taxonomy" id="1070528"/>
    <lineage>
        <taxon>unclassified sequences</taxon>
        <taxon>metagenomes</taxon>
        <taxon>organismal metagenomes</taxon>
    </lineage>
</organism>
<dbReference type="InterPro" id="IPR002516">
    <property type="entry name" value="Glyco_trans_11"/>
</dbReference>
<dbReference type="PANTHER" id="PTHR11927">
    <property type="entry name" value="GALACTOSIDE 2-L-FUCOSYLTRANSFERASE"/>
    <property type="match status" value="1"/>
</dbReference>
<protein>
    <recommendedName>
        <fullName evidence="4">Glycosyltransferase</fullName>
    </recommendedName>
</protein>
<keyword evidence="2" id="KW-0808">Transferase</keyword>
<dbReference type="EMBL" id="MN740821">
    <property type="protein sequence ID" value="QHU13468.1"/>
    <property type="molecule type" value="Genomic_DNA"/>
</dbReference>
<sequence length="288" mass="33536">MNFVGILVNDGIGNQMFKIFATISYYIDNSQNYILYTTSNIGYRKYYWDTLFSNISHKTSGNIEITEKYVAPYFHYKEIPVYDKDILLEGYFQSPKYFQHNINKIRRIIGIDEKINNVLTKYPEYTANKTISVHYRMGDYKNLSSYHPIQKPQYYIDAFKALCGTSGASVASGAGVDIYDYEILYYCEANDNENVDKYNLEINDALKKLYGKDLKFKKVADDIPDWEQLLIMTSSKHYIIGNSTFSWFGAYLSSSQNPVICYPNEWFGENYKGTITDDLFPESWLKIC</sequence>
<evidence type="ECO:0000256" key="2">
    <source>
        <dbReference type="ARBA" id="ARBA00022679"/>
    </source>
</evidence>
<dbReference type="PANTHER" id="PTHR11927:SF9">
    <property type="entry name" value="L-FUCOSYLTRANSFERASE"/>
    <property type="match status" value="1"/>
</dbReference>
<reference evidence="3" key="1">
    <citation type="journal article" date="2020" name="Nature">
        <title>Giant virus diversity and host interactions through global metagenomics.</title>
        <authorList>
            <person name="Schulz F."/>
            <person name="Roux S."/>
            <person name="Paez-Espino D."/>
            <person name="Jungbluth S."/>
            <person name="Walsh D.A."/>
            <person name="Denef V.J."/>
            <person name="McMahon K.D."/>
            <person name="Konstantinidis K.T."/>
            <person name="Eloe-Fadrosh E.A."/>
            <person name="Kyrpides N.C."/>
            <person name="Woyke T."/>
        </authorList>
    </citation>
    <scope>NUCLEOTIDE SEQUENCE</scope>
    <source>
        <strain evidence="3">GVMAG-S-1101178-73</strain>
    </source>
</reference>
<dbReference type="GO" id="GO:0008107">
    <property type="term" value="F:galactoside 2-alpha-L-fucosyltransferase activity"/>
    <property type="evidence" value="ECO:0007669"/>
    <property type="project" value="InterPro"/>
</dbReference>
<name>A0A6C0KB02_9ZZZZ</name>
<keyword evidence="1" id="KW-0328">Glycosyltransferase</keyword>
<accession>A0A6C0KB02</accession>
<dbReference type="GO" id="GO:0016020">
    <property type="term" value="C:membrane"/>
    <property type="evidence" value="ECO:0007669"/>
    <property type="project" value="InterPro"/>
</dbReference>